<sequence>MRPYVGAPGPACLVVMAGSFAGGGSLAQLIRLWSNQFVTVELRVGTEDLLRCRFALSPLWETVAAVRTLADPRRQAYHLPWLRKVHGRLSDADLAPLIALLPSSGYTPDFLTPPPAGPLDDVTAELDRVAATPLEQVARELHDSLAGRRPVRVRPEVARRLLDDPAKALRELVALLRTCWTALLADQWPRLRDLLDNDIAVRSRQLADGGLRRLIKDLHASVHWHESTLRVAAPYRLTKSLGGQGLLLMPSAFVWPALTVVVEPPWQPTLIYPARGIADLWHQPPPRSGEALHRLIGRTRAELLLGLDDPVSTTALARQHGVSAATASAHLAALRDAGLVTSHRVSYAVLYRRTALGTALCHG</sequence>
<dbReference type="GO" id="GO:0003700">
    <property type="term" value="F:DNA-binding transcription factor activity"/>
    <property type="evidence" value="ECO:0007669"/>
    <property type="project" value="InterPro"/>
</dbReference>
<dbReference type="Pfam" id="PF19361">
    <property type="entry name" value="DUF5937"/>
    <property type="match status" value="1"/>
</dbReference>
<evidence type="ECO:0000313" key="6">
    <source>
        <dbReference type="Proteomes" id="UP000199352"/>
    </source>
</evidence>
<keyword evidence="6" id="KW-1185">Reference proteome</keyword>
<dbReference type="InterPro" id="IPR001845">
    <property type="entry name" value="HTH_ArsR_DNA-bd_dom"/>
</dbReference>
<organism evidence="5 6">
    <name type="scientific">Lentzea xinjiangensis</name>
    <dbReference type="NCBI Taxonomy" id="402600"/>
    <lineage>
        <taxon>Bacteria</taxon>
        <taxon>Bacillati</taxon>
        <taxon>Actinomycetota</taxon>
        <taxon>Actinomycetes</taxon>
        <taxon>Pseudonocardiales</taxon>
        <taxon>Pseudonocardiaceae</taxon>
        <taxon>Lentzea</taxon>
    </lineage>
</organism>
<gene>
    <name evidence="5" type="ORF">SAMN05216188_114157</name>
</gene>
<dbReference type="EMBL" id="FOFR01000014">
    <property type="protein sequence ID" value="SER72250.1"/>
    <property type="molecule type" value="Genomic_DNA"/>
</dbReference>
<evidence type="ECO:0000259" key="4">
    <source>
        <dbReference type="SMART" id="SM00418"/>
    </source>
</evidence>
<keyword evidence="3" id="KW-0804">Transcription</keyword>
<evidence type="ECO:0000256" key="1">
    <source>
        <dbReference type="ARBA" id="ARBA00023015"/>
    </source>
</evidence>
<keyword evidence="2" id="KW-0238">DNA-binding</keyword>
<dbReference type="Gene3D" id="1.10.10.10">
    <property type="entry name" value="Winged helix-like DNA-binding domain superfamily/Winged helix DNA-binding domain"/>
    <property type="match status" value="1"/>
</dbReference>
<dbReference type="GO" id="GO:0003677">
    <property type="term" value="F:DNA binding"/>
    <property type="evidence" value="ECO:0007669"/>
    <property type="project" value="UniProtKB-KW"/>
</dbReference>
<keyword evidence="1" id="KW-0805">Transcription regulation</keyword>
<evidence type="ECO:0000256" key="2">
    <source>
        <dbReference type="ARBA" id="ARBA00023125"/>
    </source>
</evidence>
<proteinExistence type="predicted"/>
<name>A0A1H9RHG4_9PSEU</name>
<dbReference type="InterPro" id="IPR045981">
    <property type="entry name" value="DUF5937"/>
</dbReference>
<protein>
    <submittedName>
        <fullName evidence="5">Transcriptional regulator, ArsR family</fullName>
    </submittedName>
</protein>
<dbReference type="PANTHER" id="PTHR43132">
    <property type="entry name" value="ARSENICAL RESISTANCE OPERON REPRESSOR ARSR-RELATED"/>
    <property type="match status" value="1"/>
</dbReference>
<dbReference type="Proteomes" id="UP000199352">
    <property type="component" value="Unassembled WGS sequence"/>
</dbReference>
<dbReference type="PANTHER" id="PTHR43132:SF8">
    <property type="entry name" value="HTH-TYPE TRANSCRIPTIONAL REGULATOR KMTR"/>
    <property type="match status" value="1"/>
</dbReference>
<dbReference type="InterPro" id="IPR051011">
    <property type="entry name" value="Metal_resp_trans_reg"/>
</dbReference>
<dbReference type="AlphaFoldDB" id="A0A1H9RHG4"/>
<dbReference type="STRING" id="402600.SAMN05216188_114157"/>
<dbReference type="Pfam" id="PF12840">
    <property type="entry name" value="HTH_20"/>
    <property type="match status" value="1"/>
</dbReference>
<evidence type="ECO:0000313" key="5">
    <source>
        <dbReference type="EMBL" id="SER72250.1"/>
    </source>
</evidence>
<evidence type="ECO:0000256" key="3">
    <source>
        <dbReference type="ARBA" id="ARBA00023163"/>
    </source>
</evidence>
<dbReference type="SUPFAM" id="SSF46785">
    <property type="entry name" value="Winged helix' DNA-binding domain"/>
    <property type="match status" value="1"/>
</dbReference>
<accession>A0A1H9RHG4</accession>
<dbReference type="InterPro" id="IPR036390">
    <property type="entry name" value="WH_DNA-bd_sf"/>
</dbReference>
<dbReference type="SMART" id="SM00418">
    <property type="entry name" value="HTH_ARSR"/>
    <property type="match status" value="1"/>
</dbReference>
<reference evidence="6" key="1">
    <citation type="submission" date="2016-10" db="EMBL/GenBank/DDBJ databases">
        <authorList>
            <person name="Varghese N."/>
            <person name="Submissions S."/>
        </authorList>
    </citation>
    <scope>NUCLEOTIDE SEQUENCE [LARGE SCALE GENOMIC DNA]</scope>
    <source>
        <strain evidence="6">CGMCC 4.3525</strain>
    </source>
</reference>
<feature type="domain" description="HTH arsR-type" evidence="4">
    <location>
        <begin position="290"/>
        <end position="361"/>
    </location>
</feature>
<dbReference type="InterPro" id="IPR036388">
    <property type="entry name" value="WH-like_DNA-bd_sf"/>
</dbReference>